<protein>
    <submittedName>
        <fullName evidence="6">GntR family transcriptional regulator</fullName>
    </submittedName>
</protein>
<evidence type="ECO:0000259" key="5">
    <source>
        <dbReference type="PROSITE" id="PS50949"/>
    </source>
</evidence>
<organism evidence="6 7">
    <name type="scientific">Nitratireductor mangrovi</name>
    <dbReference type="NCBI Taxonomy" id="2599600"/>
    <lineage>
        <taxon>Bacteria</taxon>
        <taxon>Pseudomonadati</taxon>
        <taxon>Pseudomonadota</taxon>
        <taxon>Alphaproteobacteria</taxon>
        <taxon>Hyphomicrobiales</taxon>
        <taxon>Phyllobacteriaceae</taxon>
        <taxon>Nitratireductor</taxon>
    </lineage>
</organism>
<keyword evidence="2" id="KW-0238">DNA-binding</keyword>
<dbReference type="InterPro" id="IPR000524">
    <property type="entry name" value="Tscrpt_reg_HTH_GntR"/>
</dbReference>
<dbReference type="Pfam" id="PF00392">
    <property type="entry name" value="GntR"/>
    <property type="match status" value="1"/>
</dbReference>
<dbReference type="InterPro" id="IPR036388">
    <property type="entry name" value="WH-like_DNA-bd_sf"/>
</dbReference>
<dbReference type="KEGG" id="niy:FQ775_05430"/>
<evidence type="ECO:0000313" key="6">
    <source>
        <dbReference type="EMBL" id="QDY99859.1"/>
    </source>
</evidence>
<feature type="domain" description="HTH gntR-type" evidence="5">
    <location>
        <begin position="24"/>
        <end position="91"/>
    </location>
</feature>
<dbReference type="InterPro" id="IPR008920">
    <property type="entry name" value="TF_FadR/GntR_C"/>
</dbReference>
<dbReference type="SUPFAM" id="SSF46785">
    <property type="entry name" value="Winged helix' DNA-binding domain"/>
    <property type="match status" value="1"/>
</dbReference>
<evidence type="ECO:0000256" key="1">
    <source>
        <dbReference type="ARBA" id="ARBA00023015"/>
    </source>
</evidence>
<accession>A0A5B8KWG4</accession>
<evidence type="ECO:0000256" key="2">
    <source>
        <dbReference type="ARBA" id="ARBA00023125"/>
    </source>
</evidence>
<dbReference type="SMART" id="SM00895">
    <property type="entry name" value="FCD"/>
    <property type="match status" value="1"/>
</dbReference>
<dbReference type="Gene3D" id="1.20.120.530">
    <property type="entry name" value="GntR ligand-binding domain-like"/>
    <property type="match status" value="1"/>
</dbReference>
<evidence type="ECO:0000313" key="7">
    <source>
        <dbReference type="Proteomes" id="UP000321389"/>
    </source>
</evidence>
<sequence length="253" mass="27555">MSESPFRVNGSRPPAVPGAAMSGPEAEERVVSAVVEAILGHRIAPGTRLIERELAQYAGASRSAIRNGLLTLAHAGLVELSPNRGATIAMCSPEEARHIFEARIVIEESVIRILAAKMNAADRARLFDFVEQEHAAYEAGHMEEARHLSRRFHLLICELAGNDVLTGIVRDLINRQPLLSWTRESRKPRFCGNQAHREIAGALARGDGGEAARLNSEHLRELERELGTDREAALQAATDGNETDNANGPARQP</sequence>
<dbReference type="InterPro" id="IPR036390">
    <property type="entry name" value="WH_DNA-bd_sf"/>
</dbReference>
<name>A0A5B8KWG4_9HYPH</name>
<dbReference type="AlphaFoldDB" id="A0A5B8KWG4"/>
<keyword evidence="1" id="KW-0805">Transcription regulation</keyword>
<feature type="region of interest" description="Disordered" evidence="4">
    <location>
        <begin position="225"/>
        <end position="253"/>
    </location>
</feature>
<proteinExistence type="predicted"/>
<dbReference type="RefSeq" id="WP_146298513.1">
    <property type="nucleotide sequence ID" value="NZ_CP042301.2"/>
</dbReference>
<evidence type="ECO:0000256" key="3">
    <source>
        <dbReference type="ARBA" id="ARBA00023163"/>
    </source>
</evidence>
<dbReference type="PANTHER" id="PTHR43537:SF53">
    <property type="entry name" value="HTH-TYPE TRANSCRIPTIONAL REPRESSOR NANR"/>
    <property type="match status" value="1"/>
</dbReference>
<keyword evidence="3" id="KW-0804">Transcription</keyword>
<dbReference type="GO" id="GO:0003677">
    <property type="term" value="F:DNA binding"/>
    <property type="evidence" value="ECO:0007669"/>
    <property type="project" value="UniProtKB-KW"/>
</dbReference>
<gene>
    <name evidence="6" type="ORF">FQ775_05430</name>
</gene>
<dbReference type="Pfam" id="PF07729">
    <property type="entry name" value="FCD"/>
    <property type="match status" value="1"/>
</dbReference>
<dbReference type="SUPFAM" id="SSF48008">
    <property type="entry name" value="GntR ligand-binding domain-like"/>
    <property type="match status" value="1"/>
</dbReference>
<keyword evidence="7" id="KW-1185">Reference proteome</keyword>
<dbReference type="InterPro" id="IPR011711">
    <property type="entry name" value="GntR_C"/>
</dbReference>
<dbReference type="OrthoDB" id="7618373at2"/>
<dbReference type="GO" id="GO:0003700">
    <property type="term" value="F:DNA-binding transcription factor activity"/>
    <property type="evidence" value="ECO:0007669"/>
    <property type="project" value="InterPro"/>
</dbReference>
<dbReference type="PANTHER" id="PTHR43537">
    <property type="entry name" value="TRANSCRIPTIONAL REGULATOR, GNTR FAMILY"/>
    <property type="match status" value="1"/>
</dbReference>
<evidence type="ECO:0000256" key="4">
    <source>
        <dbReference type="SAM" id="MobiDB-lite"/>
    </source>
</evidence>
<dbReference type="EMBL" id="CP042301">
    <property type="protein sequence ID" value="QDY99859.1"/>
    <property type="molecule type" value="Genomic_DNA"/>
</dbReference>
<dbReference type="Gene3D" id="1.10.10.10">
    <property type="entry name" value="Winged helix-like DNA-binding domain superfamily/Winged helix DNA-binding domain"/>
    <property type="match status" value="1"/>
</dbReference>
<feature type="region of interest" description="Disordered" evidence="4">
    <location>
        <begin position="1"/>
        <end position="23"/>
    </location>
</feature>
<dbReference type="SMART" id="SM00345">
    <property type="entry name" value="HTH_GNTR"/>
    <property type="match status" value="1"/>
</dbReference>
<dbReference type="Proteomes" id="UP000321389">
    <property type="component" value="Chromosome"/>
</dbReference>
<dbReference type="PROSITE" id="PS50949">
    <property type="entry name" value="HTH_GNTR"/>
    <property type="match status" value="1"/>
</dbReference>
<reference evidence="6" key="1">
    <citation type="submission" date="2020-04" db="EMBL/GenBank/DDBJ databases">
        <title>Nitratireductor sp. nov. isolated from mangrove soil.</title>
        <authorList>
            <person name="Ye Y."/>
        </authorList>
    </citation>
    <scope>NUCLEOTIDE SEQUENCE</scope>
    <source>
        <strain evidence="6">SY7</strain>
    </source>
</reference>